<evidence type="ECO:0008006" key="4">
    <source>
        <dbReference type="Google" id="ProtNLM"/>
    </source>
</evidence>
<name>A0ABQ8JQS2_DERPT</name>
<feature type="chain" id="PRO_5045281827" description="Secreted protein" evidence="1">
    <location>
        <begin position="19"/>
        <end position="85"/>
    </location>
</feature>
<protein>
    <recommendedName>
        <fullName evidence="4">Secreted protein</fullName>
    </recommendedName>
</protein>
<evidence type="ECO:0000313" key="2">
    <source>
        <dbReference type="EMBL" id="KAH9424785.1"/>
    </source>
</evidence>
<keyword evidence="3" id="KW-1185">Reference proteome</keyword>
<reference evidence="2 3" key="1">
    <citation type="journal article" date="2018" name="J. Allergy Clin. Immunol.">
        <title>High-quality assembly of Dermatophagoides pteronyssinus genome and transcriptome reveals a wide range of novel allergens.</title>
        <authorList>
            <person name="Liu X.Y."/>
            <person name="Yang K.Y."/>
            <person name="Wang M.Q."/>
            <person name="Kwok J.S."/>
            <person name="Zeng X."/>
            <person name="Yang Z."/>
            <person name="Xiao X.J."/>
            <person name="Lau C.P."/>
            <person name="Li Y."/>
            <person name="Huang Z.M."/>
            <person name="Ba J.G."/>
            <person name="Yim A.K."/>
            <person name="Ouyang C.Y."/>
            <person name="Ngai S.M."/>
            <person name="Chan T.F."/>
            <person name="Leung E.L."/>
            <person name="Liu L."/>
            <person name="Liu Z.G."/>
            <person name="Tsui S.K."/>
        </authorList>
    </citation>
    <scope>NUCLEOTIDE SEQUENCE [LARGE SCALE GENOMIC DNA]</scope>
    <source>
        <strain evidence="2">Derp</strain>
    </source>
</reference>
<keyword evidence="1" id="KW-0732">Signal</keyword>
<dbReference type="Proteomes" id="UP000887458">
    <property type="component" value="Unassembled WGS sequence"/>
</dbReference>
<comment type="caution">
    <text evidence="2">The sequence shown here is derived from an EMBL/GenBank/DDBJ whole genome shotgun (WGS) entry which is preliminary data.</text>
</comment>
<organism evidence="2 3">
    <name type="scientific">Dermatophagoides pteronyssinus</name>
    <name type="common">European house dust mite</name>
    <dbReference type="NCBI Taxonomy" id="6956"/>
    <lineage>
        <taxon>Eukaryota</taxon>
        <taxon>Metazoa</taxon>
        <taxon>Ecdysozoa</taxon>
        <taxon>Arthropoda</taxon>
        <taxon>Chelicerata</taxon>
        <taxon>Arachnida</taxon>
        <taxon>Acari</taxon>
        <taxon>Acariformes</taxon>
        <taxon>Sarcoptiformes</taxon>
        <taxon>Astigmata</taxon>
        <taxon>Psoroptidia</taxon>
        <taxon>Analgoidea</taxon>
        <taxon>Pyroglyphidae</taxon>
        <taxon>Dermatophagoidinae</taxon>
        <taxon>Dermatophagoides</taxon>
    </lineage>
</organism>
<feature type="signal peptide" evidence="1">
    <location>
        <begin position="1"/>
        <end position="18"/>
    </location>
</feature>
<evidence type="ECO:0000313" key="3">
    <source>
        <dbReference type="Proteomes" id="UP000887458"/>
    </source>
</evidence>
<proteinExistence type="predicted"/>
<sequence>MNLPPLCTVAVVVGVVAGTIIDEVSVTLARPKNNSLSGISGVCIFGSICNGNDFDRAKAFTCGDVDPVGNEVVRCNLESGKFASK</sequence>
<dbReference type="EMBL" id="NJHN03000026">
    <property type="protein sequence ID" value="KAH9424785.1"/>
    <property type="molecule type" value="Genomic_DNA"/>
</dbReference>
<accession>A0ABQ8JQS2</accession>
<evidence type="ECO:0000256" key="1">
    <source>
        <dbReference type="SAM" id="SignalP"/>
    </source>
</evidence>
<gene>
    <name evidence="2" type="ORF">DERP_012769</name>
</gene>
<reference evidence="2 3" key="2">
    <citation type="journal article" date="2022" name="Mol. Biol. Evol.">
        <title>Comparative Genomics Reveals Insights into the Divergent Evolution of Astigmatic Mites and Household Pest Adaptations.</title>
        <authorList>
            <person name="Xiong Q."/>
            <person name="Wan A.T."/>
            <person name="Liu X."/>
            <person name="Fung C.S."/>
            <person name="Xiao X."/>
            <person name="Malainual N."/>
            <person name="Hou J."/>
            <person name="Wang L."/>
            <person name="Wang M."/>
            <person name="Yang K.Y."/>
            <person name="Cui Y."/>
            <person name="Leung E.L."/>
            <person name="Nong W."/>
            <person name="Shin S.K."/>
            <person name="Au S.W."/>
            <person name="Jeong K.Y."/>
            <person name="Chew F.T."/>
            <person name="Hui J.H."/>
            <person name="Leung T.F."/>
            <person name="Tungtrongchitr A."/>
            <person name="Zhong N."/>
            <person name="Liu Z."/>
            <person name="Tsui S.K."/>
        </authorList>
    </citation>
    <scope>NUCLEOTIDE SEQUENCE [LARGE SCALE GENOMIC DNA]</scope>
    <source>
        <strain evidence="2">Derp</strain>
    </source>
</reference>